<proteinExistence type="predicted"/>
<dbReference type="AlphaFoldDB" id="A0A6M3Y4G7"/>
<name>A0A6M3Y4G7_9ZZZZ</name>
<evidence type="ECO:0000313" key="1">
    <source>
        <dbReference type="EMBL" id="QJA65412.1"/>
    </source>
</evidence>
<sequence length="528" mass="56714">MATLEINNFQGRLTRYGDGDINSGYANYRETFGNDPFTSPGNLTWFESPTQIDSAGSVITDLIMAARPRLESGITYVYAIGHTGRLYKIQVNDPTGYDPDYDNPVLLATLSAGSPTFKYGASIQFFGATEKIYIGHDKGVNSIAFNGTGEAQVATGVDVVTNVPRPSVQFAGKIYFGNGTNILEIDSTATVTDYTKLDPGFPVGTQVRDIDVSPDGNYVQIVVSRVAQADMTVATQDTASLSSSDSYFILWNGYDAGYTSYYPYNSYSLNANESFGPFSYTTGYDLGGAAVYSEGQKILSLPDSQVPNFNSTFSTGNIFGMVVPEQNASVMKGAVLAYGAYDMEIPAGLYRWLRLTATTETDVQQVPTATIVSNLFYGSSSAGYTGNKVGSAKLYFSTLETDNAPTTAYKLYKFVTVPTGAGTPLAGVYQTQIQLFSKKAKVSEVRFYTEPLLAGTEFTIELIGSNGGVITNSGKTFTVGTNVTAGEDYVWYNPVIAPTYAVGVRITNSGTTNWVGTKLEIDFGDGGK</sequence>
<gene>
    <name evidence="2" type="ORF">MM415A00136_0009</name>
    <name evidence="1" type="ORF">MM415B00397_0024</name>
</gene>
<accession>A0A6M3Y4G7</accession>
<dbReference type="EMBL" id="MT145195">
    <property type="protein sequence ID" value="QJI05127.1"/>
    <property type="molecule type" value="Genomic_DNA"/>
</dbReference>
<reference evidence="2" key="1">
    <citation type="submission" date="2020-03" db="EMBL/GenBank/DDBJ databases">
        <title>The deep terrestrial virosphere.</title>
        <authorList>
            <person name="Holmfeldt K."/>
            <person name="Nilsson E."/>
            <person name="Simone D."/>
            <person name="Lopez-Fernandez M."/>
            <person name="Wu X."/>
            <person name="de Brujin I."/>
            <person name="Lundin D."/>
            <person name="Andersson A."/>
            <person name="Bertilsson S."/>
            <person name="Dopson M."/>
        </authorList>
    </citation>
    <scope>NUCLEOTIDE SEQUENCE</scope>
    <source>
        <strain evidence="2">MM415A00136</strain>
        <strain evidence="1">MM415B00397</strain>
    </source>
</reference>
<organism evidence="2">
    <name type="scientific">viral metagenome</name>
    <dbReference type="NCBI Taxonomy" id="1070528"/>
    <lineage>
        <taxon>unclassified sequences</taxon>
        <taxon>metagenomes</taxon>
        <taxon>organismal metagenomes</taxon>
    </lineage>
</organism>
<protein>
    <submittedName>
        <fullName evidence="2">Uncharacterized protein</fullName>
    </submittedName>
</protein>
<evidence type="ECO:0000313" key="2">
    <source>
        <dbReference type="EMBL" id="QJI05127.1"/>
    </source>
</evidence>
<dbReference type="EMBL" id="MT141538">
    <property type="protein sequence ID" value="QJA65412.1"/>
    <property type="molecule type" value="Genomic_DNA"/>
</dbReference>